<sequence>MGTITSFSSFIFITTLLIHSPLPIQTQCCDTPVFGIAEESCGMIGCSSCTTAEYIVKSQNYATGAALTTTRSLQSASRIVLEDNSQPADFLALKTISYNGSDSQKFLEPIVRVRRANVTKKSFSLLKSIKVSPLKPYCEMGTIFDIDYMDPTSLNILKNLEKEVLKPCDKLFPTTSTPVAATCPPQKPCICNQTTQATSRSPPPVAVANSQQKNDAGEGKKDAGECSCQGTIILTVLMTSLVWFLLFVIMVLVFRSTRASQPPPEKEICHPPSSSEISKLFQCVEFVSFLVHTCYASLVAAHTVFAEDMSNLFEIIELRTAYISAVRNTKIGSFQSFGESVVARQGRLAIEKKNVIIEKYDEIIEPEEEVLRTRFVEKKASNKSSDVDILEMDNKMEEVKLQRSYIDEAFDGIVIEERRKLPVMTKTELPRKTAGEEVLTIDEEARECAGKNSKASEELTLAEKKEQQNLKKKRRPDMVQILDNMVANYRDKTNSSSECDEIGHAWMSLGAIVRLLTEMENAKNMMKANYDETKLQLCRVAMSEIKERCLVNNRDAYANQKKYQKGQVFDMHSFAHILDHLNSNETEEKENEEVLKFVNEYEYIRSLELHYMGLSYATLKGKFVYTKPAPRHGELISAACKRVERQQEFYEKVQKLVKEYAARKKLNLKPKKIPTSIVPDKSKFETTTPEPVDLVFTRGIAGKLSKDDKNKPEVASKSKETENQKSKKKSFVPGPLLSKKQEAEHQKSKPSSVVTGPLTSKKQTSDGHKTSSLSAAETK</sequence>
<accession>A0A8S1H8C0</accession>
<comment type="caution">
    <text evidence="4">The sequence shown here is derived from an EMBL/GenBank/DDBJ whole genome shotgun (WGS) entry which is preliminary data.</text>
</comment>
<feature type="transmembrane region" description="Helical" evidence="2">
    <location>
        <begin position="232"/>
        <end position="254"/>
    </location>
</feature>
<evidence type="ECO:0000256" key="2">
    <source>
        <dbReference type="SAM" id="Phobius"/>
    </source>
</evidence>
<keyword evidence="2" id="KW-1133">Transmembrane helix</keyword>
<keyword evidence="3" id="KW-0732">Signal</keyword>
<keyword evidence="2" id="KW-0472">Membrane</keyword>
<protein>
    <submittedName>
        <fullName evidence="4">Uncharacterized protein</fullName>
    </submittedName>
</protein>
<evidence type="ECO:0000256" key="1">
    <source>
        <dbReference type="SAM" id="MobiDB-lite"/>
    </source>
</evidence>
<feature type="signal peptide" evidence="3">
    <location>
        <begin position="1"/>
        <end position="26"/>
    </location>
</feature>
<feature type="chain" id="PRO_5035887425" evidence="3">
    <location>
        <begin position="27"/>
        <end position="779"/>
    </location>
</feature>
<proteinExistence type="predicted"/>
<gene>
    <name evidence="4" type="ORF">CAUJ_LOCUS7436</name>
</gene>
<feature type="compositionally biased region" description="Polar residues" evidence="1">
    <location>
        <begin position="770"/>
        <end position="779"/>
    </location>
</feature>
<keyword evidence="5" id="KW-1185">Reference proteome</keyword>
<name>A0A8S1H8C0_9PELO</name>
<feature type="compositionally biased region" description="Basic and acidic residues" evidence="1">
    <location>
        <begin position="215"/>
        <end position="224"/>
    </location>
</feature>
<reference evidence="4" key="1">
    <citation type="submission" date="2020-10" db="EMBL/GenBank/DDBJ databases">
        <authorList>
            <person name="Kikuchi T."/>
        </authorList>
    </citation>
    <scope>NUCLEOTIDE SEQUENCE</scope>
    <source>
        <strain evidence="4">NKZ352</strain>
    </source>
</reference>
<dbReference type="EMBL" id="CAJGYM010000021">
    <property type="protein sequence ID" value="CAD6191517.1"/>
    <property type="molecule type" value="Genomic_DNA"/>
</dbReference>
<feature type="compositionally biased region" description="Basic and acidic residues" evidence="1">
    <location>
        <begin position="705"/>
        <end position="725"/>
    </location>
</feature>
<evidence type="ECO:0000313" key="5">
    <source>
        <dbReference type="Proteomes" id="UP000835052"/>
    </source>
</evidence>
<organism evidence="4 5">
    <name type="scientific">Caenorhabditis auriculariae</name>
    <dbReference type="NCBI Taxonomy" id="2777116"/>
    <lineage>
        <taxon>Eukaryota</taxon>
        <taxon>Metazoa</taxon>
        <taxon>Ecdysozoa</taxon>
        <taxon>Nematoda</taxon>
        <taxon>Chromadorea</taxon>
        <taxon>Rhabditida</taxon>
        <taxon>Rhabditina</taxon>
        <taxon>Rhabditomorpha</taxon>
        <taxon>Rhabditoidea</taxon>
        <taxon>Rhabditidae</taxon>
        <taxon>Peloderinae</taxon>
        <taxon>Caenorhabditis</taxon>
    </lineage>
</organism>
<evidence type="ECO:0000313" key="4">
    <source>
        <dbReference type="EMBL" id="CAD6191517.1"/>
    </source>
</evidence>
<feature type="compositionally biased region" description="Polar residues" evidence="1">
    <location>
        <begin position="749"/>
        <end position="762"/>
    </location>
</feature>
<feature type="region of interest" description="Disordered" evidence="1">
    <location>
        <begin position="194"/>
        <end position="224"/>
    </location>
</feature>
<dbReference type="AlphaFoldDB" id="A0A8S1H8C0"/>
<feature type="region of interest" description="Disordered" evidence="1">
    <location>
        <begin position="705"/>
        <end position="779"/>
    </location>
</feature>
<evidence type="ECO:0000256" key="3">
    <source>
        <dbReference type="SAM" id="SignalP"/>
    </source>
</evidence>
<dbReference type="Proteomes" id="UP000835052">
    <property type="component" value="Unassembled WGS sequence"/>
</dbReference>
<keyword evidence="2" id="KW-0812">Transmembrane</keyword>